<keyword evidence="2" id="KW-1185">Reference proteome</keyword>
<organism evidence="1 2">
    <name type="scientific">Smallanthus sonchifolius</name>
    <dbReference type="NCBI Taxonomy" id="185202"/>
    <lineage>
        <taxon>Eukaryota</taxon>
        <taxon>Viridiplantae</taxon>
        <taxon>Streptophyta</taxon>
        <taxon>Embryophyta</taxon>
        <taxon>Tracheophyta</taxon>
        <taxon>Spermatophyta</taxon>
        <taxon>Magnoliopsida</taxon>
        <taxon>eudicotyledons</taxon>
        <taxon>Gunneridae</taxon>
        <taxon>Pentapetalae</taxon>
        <taxon>asterids</taxon>
        <taxon>campanulids</taxon>
        <taxon>Asterales</taxon>
        <taxon>Asteraceae</taxon>
        <taxon>Asteroideae</taxon>
        <taxon>Heliantheae alliance</taxon>
        <taxon>Millerieae</taxon>
        <taxon>Smallanthus</taxon>
    </lineage>
</organism>
<gene>
    <name evidence="1" type="ORF">L1987_31081</name>
</gene>
<protein>
    <submittedName>
        <fullName evidence="1">Uncharacterized protein</fullName>
    </submittedName>
</protein>
<accession>A0ACB9I4J6</accession>
<evidence type="ECO:0000313" key="1">
    <source>
        <dbReference type="EMBL" id="KAI3802934.1"/>
    </source>
</evidence>
<dbReference type="Proteomes" id="UP001056120">
    <property type="component" value="Linkage Group LG10"/>
</dbReference>
<evidence type="ECO:0000313" key="2">
    <source>
        <dbReference type="Proteomes" id="UP001056120"/>
    </source>
</evidence>
<name>A0ACB9I4J6_9ASTR</name>
<reference evidence="2" key="1">
    <citation type="journal article" date="2022" name="Mol. Ecol. Resour.">
        <title>The genomes of chicory, endive, great burdock and yacon provide insights into Asteraceae palaeo-polyploidization history and plant inulin production.</title>
        <authorList>
            <person name="Fan W."/>
            <person name="Wang S."/>
            <person name="Wang H."/>
            <person name="Wang A."/>
            <person name="Jiang F."/>
            <person name="Liu H."/>
            <person name="Zhao H."/>
            <person name="Xu D."/>
            <person name="Zhang Y."/>
        </authorList>
    </citation>
    <scope>NUCLEOTIDE SEQUENCE [LARGE SCALE GENOMIC DNA]</scope>
    <source>
        <strain evidence="2">cv. Yunnan</strain>
    </source>
</reference>
<proteinExistence type="predicted"/>
<reference evidence="1 2" key="2">
    <citation type="journal article" date="2022" name="Mol. Ecol. Resour.">
        <title>The genomes of chicory, endive, great burdock and yacon provide insights into Asteraceae paleo-polyploidization history and plant inulin production.</title>
        <authorList>
            <person name="Fan W."/>
            <person name="Wang S."/>
            <person name="Wang H."/>
            <person name="Wang A."/>
            <person name="Jiang F."/>
            <person name="Liu H."/>
            <person name="Zhao H."/>
            <person name="Xu D."/>
            <person name="Zhang Y."/>
        </authorList>
    </citation>
    <scope>NUCLEOTIDE SEQUENCE [LARGE SCALE GENOMIC DNA]</scope>
    <source>
        <strain evidence="2">cv. Yunnan</strain>
        <tissue evidence="1">Leaves</tissue>
    </source>
</reference>
<sequence length="146" mass="16241">MEDKGDAPKPLITTEELDPNERTCGTKADVRGEYSLGYPSSYAYRDYPANAYSEGNNEIHLSFREVAPYAVPLKKHLAKMVVYPPQKVNFAGDPFYEAAVASGAEVEEYGWPRPTNTFIDNPNPALVWVCIKIASIKYDQTSVSSK</sequence>
<dbReference type="EMBL" id="CM042027">
    <property type="protein sequence ID" value="KAI3802934.1"/>
    <property type="molecule type" value="Genomic_DNA"/>
</dbReference>
<comment type="caution">
    <text evidence="1">The sequence shown here is derived from an EMBL/GenBank/DDBJ whole genome shotgun (WGS) entry which is preliminary data.</text>
</comment>